<evidence type="ECO:0000313" key="14">
    <source>
        <dbReference type="Proteomes" id="UP001319882"/>
    </source>
</evidence>
<dbReference type="RefSeq" id="WP_227391089.1">
    <property type="nucleotide sequence ID" value="NZ_JBHSCJ010000009.1"/>
</dbReference>
<evidence type="ECO:0000256" key="2">
    <source>
        <dbReference type="ARBA" id="ARBA00021549"/>
    </source>
</evidence>
<evidence type="ECO:0000256" key="6">
    <source>
        <dbReference type="ARBA" id="ARBA00022692"/>
    </source>
</evidence>
<keyword evidence="14" id="KW-1185">Reference proteome</keyword>
<keyword evidence="6 11" id="KW-0812">Transmembrane</keyword>
<accession>A0ABS8DVV6</accession>
<evidence type="ECO:0000259" key="12">
    <source>
        <dbReference type="Pfam" id="PF12019"/>
    </source>
</evidence>
<comment type="subcellular location">
    <subcellularLocation>
        <location evidence="1">Cell inner membrane</location>
        <topology evidence="1">Single-pass membrane protein</topology>
    </subcellularLocation>
</comment>
<evidence type="ECO:0000256" key="5">
    <source>
        <dbReference type="ARBA" id="ARBA00022519"/>
    </source>
</evidence>
<evidence type="ECO:0000256" key="10">
    <source>
        <dbReference type="ARBA" id="ARBA00030775"/>
    </source>
</evidence>
<keyword evidence="5" id="KW-0997">Cell inner membrane</keyword>
<keyword evidence="7 11" id="KW-1133">Transmembrane helix</keyword>
<dbReference type="InterPro" id="IPR012902">
    <property type="entry name" value="N_methyl_site"/>
</dbReference>
<protein>
    <recommendedName>
        <fullName evidence="2">Type II secretion system protein H</fullName>
    </recommendedName>
    <alternativeName>
        <fullName evidence="10">General secretion pathway protein H</fullName>
    </alternativeName>
</protein>
<gene>
    <name evidence="13" type="ORF">GEV37_14970</name>
</gene>
<dbReference type="Gene3D" id="3.55.40.10">
    <property type="entry name" value="minor pseudopilin epsh domain"/>
    <property type="match status" value="1"/>
</dbReference>
<dbReference type="EMBL" id="WHVL01000007">
    <property type="protein sequence ID" value="MCB8890416.1"/>
    <property type="molecule type" value="Genomic_DNA"/>
</dbReference>
<evidence type="ECO:0000256" key="1">
    <source>
        <dbReference type="ARBA" id="ARBA00004377"/>
    </source>
</evidence>
<comment type="caution">
    <text evidence="13">The sequence shown here is derived from an EMBL/GenBank/DDBJ whole genome shotgun (WGS) entry which is preliminary data.</text>
</comment>
<evidence type="ECO:0000256" key="11">
    <source>
        <dbReference type="SAM" id="Phobius"/>
    </source>
</evidence>
<evidence type="ECO:0000256" key="7">
    <source>
        <dbReference type="ARBA" id="ARBA00022989"/>
    </source>
</evidence>
<dbReference type="NCBIfam" id="TIGR02532">
    <property type="entry name" value="IV_pilin_GFxxxE"/>
    <property type="match status" value="1"/>
</dbReference>
<sequence length="178" mass="19555">MPLVSTRFSRAGGFTFLELIVALTIAGITFAGALPVLQSLGHRAALTSDVNRFQQAFSLARNTAITRRTTVTLCPVDTALRCTSDWRRPLAVVTGAPEGEIDRHHVIRLFPAREGSHITYNRGWPQVRYTRLGHASGYNGRFELCSGALGRRLVLSQLGRLRLDPAPPTCTDQAMPSR</sequence>
<comment type="similarity">
    <text evidence="9">Belongs to the GSP H family.</text>
</comment>
<reference evidence="13 14" key="1">
    <citation type="journal article" date="2021" name="Sci. Rep.">
        <title>Genome analysis of a halophilic bacterium Halomonas malpeensis YU-PRIM-29(T) reveals its exopolysaccharide and pigment producing capabilities.</title>
        <authorList>
            <person name="Athmika"/>
            <person name="Ghate S.D."/>
            <person name="Arun A.B."/>
            <person name="Rao S.S."/>
            <person name="Kumar S.T.A."/>
            <person name="Kandiyil M.K."/>
            <person name="Saptami K."/>
            <person name="Rekha P.D."/>
        </authorList>
    </citation>
    <scope>NUCLEOTIDE SEQUENCE [LARGE SCALE GENOMIC DNA]</scope>
    <source>
        <strain evidence="14">prim 29</strain>
    </source>
</reference>
<evidence type="ECO:0000256" key="8">
    <source>
        <dbReference type="ARBA" id="ARBA00023136"/>
    </source>
</evidence>
<dbReference type="InterPro" id="IPR022346">
    <property type="entry name" value="T2SS_GspH"/>
</dbReference>
<dbReference type="Pfam" id="PF07963">
    <property type="entry name" value="N_methyl"/>
    <property type="match status" value="1"/>
</dbReference>
<dbReference type="InterPro" id="IPR045584">
    <property type="entry name" value="Pilin-like"/>
</dbReference>
<evidence type="ECO:0000256" key="4">
    <source>
        <dbReference type="ARBA" id="ARBA00022481"/>
    </source>
</evidence>
<keyword evidence="8 11" id="KW-0472">Membrane</keyword>
<dbReference type="Proteomes" id="UP001319882">
    <property type="component" value="Unassembled WGS sequence"/>
</dbReference>
<dbReference type="Pfam" id="PF12019">
    <property type="entry name" value="GspH"/>
    <property type="match status" value="1"/>
</dbReference>
<evidence type="ECO:0000256" key="3">
    <source>
        <dbReference type="ARBA" id="ARBA00022475"/>
    </source>
</evidence>
<feature type="transmembrane region" description="Helical" evidence="11">
    <location>
        <begin position="12"/>
        <end position="37"/>
    </location>
</feature>
<keyword evidence="3" id="KW-1003">Cell membrane</keyword>
<evidence type="ECO:0000313" key="13">
    <source>
        <dbReference type="EMBL" id="MCB8890416.1"/>
    </source>
</evidence>
<organism evidence="13 14">
    <name type="scientific">Vreelandella malpeensis</name>
    <dbReference type="NCBI Taxonomy" id="1172368"/>
    <lineage>
        <taxon>Bacteria</taxon>
        <taxon>Pseudomonadati</taxon>
        <taxon>Pseudomonadota</taxon>
        <taxon>Gammaproteobacteria</taxon>
        <taxon>Oceanospirillales</taxon>
        <taxon>Halomonadaceae</taxon>
        <taxon>Vreelandella</taxon>
    </lineage>
</organism>
<dbReference type="SUPFAM" id="SSF54523">
    <property type="entry name" value="Pili subunits"/>
    <property type="match status" value="1"/>
</dbReference>
<proteinExistence type="inferred from homology"/>
<name>A0ABS8DVV6_9GAMM</name>
<evidence type="ECO:0000256" key="9">
    <source>
        <dbReference type="ARBA" id="ARBA00025772"/>
    </source>
</evidence>
<keyword evidence="4" id="KW-0488">Methylation</keyword>
<feature type="domain" description="General secretion pathway GspH" evidence="12">
    <location>
        <begin position="50"/>
        <end position="159"/>
    </location>
</feature>